<organism evidence="1">
    <name type="scientific">Arundo donax</name>
    <name type="common">Giant reed</name>
    <name type="synonym">Donax arundinaceus</name>
    <dbReference type="NCBI Taxonomy" id="35708"/>
    <lineage>
        <taxon>Eukaryota</taxon>
        <taxon>Viridiplantae</taxon>
        <taxon>Streptophyta</taxon>
        <taxon>Embryophyta</taxon>
        <taxon>Tracheophyta</taxon>
        <taxon>Spermatophyta</taxon>
        <taxon>Magnoliopsida</taxon>
        <taxon>Liliopsida</taxon>
        <taxon>Poales</taxon>
        <taxon>Poaceae</taxon>
        <taxon>PACMAD clade</taxon>
        <taxon>Arundinoideae</taxon>
        <taxon>Arundineae</taxon>
        <taxon>Arundo</taxon>
    </lineage>
</organism>
<proteinExistence type="predicted"/>
<accession>A0A0A9DRD8</accession>
<sequence>MSVCGNFLSLYHVSFTLEMVGITQVHNTLLFRDICPFPSKRTEIYDILEYKWSAVPILIADIYRLHRLVASKWHHFVWYEKYFKSSVFVLFNILL</sequence>
<dbReference type="EMBL" id="GBRH01208632">
    <property type="protein sequence ID" value="JAD89263.1"/>
    <property type="molecule type" value="Transcribed_RNA"/>
</dbReference>
<reference evidence="1" key="1">
    <citation type="submission" date="2014-09" db="EMBL/GenBank/DDBJ databases">
        <authorList>
            <person name="Magalhaes I.L.F."/>
            <person name="Oliveira U."/>
            <person name="Santos F.R."/>
            <person name="Vidigal T.H.D.A."/>
            <person name="Brescovit A.D."/>
            <person name="Santos A.J."/>
        </authorList>
    </citation>
    <scope>NUCLEOTIDE SEQUENCE</scope>
    <source>
        <tissue evidence="1">Shoot tissue taken approximately 20 cm above the soil surface</tissue>
    </source>
</reference>
<evidence type="ECO:0000313" key="1">
    <source>
        <dbReference type="EMBL" id="JAD89263.1"/>
    </source>
</evidence>
<reference evidence="1" key="2">
    <citation type="journal article" date="2015" name="Data Brief">
        <title>Shoot transcriptome of the giant reed, Arundo donax.</title>
        <authorList>
            <person name="Barrero R.A."/>
            <person name="Guerrero F.D."/>
            <person name="Moolhuijzen P."/>
            <person name="Goolsby J.A."/>
            <person name="Tidwell J."/>
            <person name="Bellgard S.E."/>
            <person name="Bellgard M.I."/>
        </authorList>
    </citation>
    <scope>NUCLEOTIDE SEQUENCE</scope>
    <source>
        <tissue evidence="1">Shoot tissue taken approximately 20 cm above the soil surface</tissue>
    </source>
</reference>
<protein>
    <submittedName>
        <fullName evidence="1">Uncharacterized protein</fullName>
    </submittedName>
</protein>
<name>A0A0A9DRD8_ARUDO</name>
<dbReference type="AlphaFoldDB" id="A0A0A9DRD8"/>